<evidence type="ECO:0000256" key="2">
    <source>
        <dbReference type="ARBA" id="ARBA00022448"/>
    </source>
</evidence>
<evidence type="ECO:0000256" key="4">
    <source>
        <dbReference type="ARBA" id="ARBA00022692"/>
    </source>
</evidence>
<evidence type="ECO:0008006" key="10">
    <source>
        <dbReference type="Google" id="ProtNLM"/>
    </source>
</evidence>
<name>A0A433QKG9_9FUNG</name>
<evidence type="ECO:0000256" key="6">
    <source>
        <dbReference type="ARBA" id="ARBA00023136"/>
    </source>
</evidence>
<gene>
    <name evidence="8" type="ORF">BC938DRAFT_479609</name>
</gene>
<keyword evidence="6 7" id="KW-0472">Membrane</keyword>
<dbReference type="InterPro" id="IPR012404">
    <property type="entry name" value="UCP036436"/>
</dbReference>
<comment type="caution">
    <text evidence="8">The sequence shown here is derived from an EMBL/GenBank/DDBJ whole genome shotgun (WGS) entry which is preliminary data.</text>
</comment>
<accession>A0A433QKG9</accession>
<dbReference type="EMBL" id="RBNJ01004075">
    <property type="protein sequence ID" value="RUS30280.1"/>
    <property type="molecule type" value="Genomic_DNA"/>
</dbReference>
<feature type="transmembrane region" description="Helical" evidence="7">
    <location>
        <begin position="15"/>
        <end position="33"/>
    </location>
</feature>
<evidence type="ECO:0000313" key="8">
    <source>
        <dbReference type="EMBL" id="RUS30280.1"/>
    </source>
</evidence>
<dbReference type="PANTHER" id="PTHR13146">
    <property type="match status" value="1"/>
</dbReference>
<dbReference type="Proteomes" id="UP000274822">
    <property type="component" value="Unassembled WGS sequence"/>
</dbReference>
<proteinExistence type="predicted"/>
<dbReference type="AlphaFoldDB" id="A0A433QKG9"/>
<feature type="transmembrane region" description="Helical" evidence="7">
    <location>
        <begin position="175"/>
        <end position="194"/>
    </location>
</feature>
<feature type="transmembrane region" description="Helical" evidence="7">
    <location>
        <begin position="214"/>
        <end position="236"/>
    </location>
</feature>
<dbReference type="PIRSF" id="PIRSF036436">
    <property type="entry name" value="UCP036436"/>
    <property type="match status" value="1"/>
</dbReference>
<feature type="transmembrane region" description="Helical" evidence="7">
    <location>
        <begin position="64"/>
        <end position="83"/>
    </location>
</feature>
<comment type="subcellular location">
    <subcellularLocation>
        <location evidence="1">Membrane</location>
        <topology evidence="1">Multi-pass membrane protein</topology>
    </subcellularLocation>
</comment>
<feature type="transmembrane region" description="Helical" evidence="7">
    <location>
        <begin position="294"/>
        <end position="317"/>
    </location>
</feature>
<evidence type="ECO:0000256" key="3">
    <source>
        <dbReference type="ARBA" id="ARBA00022597"/>
    </source>
</evidence>
<keyword evidence="3" id="KW-0762">Sugar transport</keyword>
<evidence type="ECO:0000256" key="1">
    <source>
        <dbReference type="ARBA" id="ARBA00004141"/>
    </source>
</evidence>
<evidence type="ECO:0000313" key="9">
    <source>
        <dbReference type="Proteomes" id="UP000274822"/>
    </source>
</evidence>
<feature type="transmembrane region" description="Helical" evidence="7">
    <location>
        <begin position="257"/>
        <end position="274"/>
    </location>
</feature>
<evidence type="ECO:0000256" key="7">
    <source>
        <dbReference type="SAM" id="Phobius"/>
    </source>
</evidence>
<dbReference type="PANTHER" id="PTHR13146:SF0">
    <property type="entry name" value="SOLUTE CARRIER FAMILY 35 MEMBER F6"/>
    <property type="match status" value="1"/>
</dbReference>
<keyword evidence="5 7" id="KW-1133">Transmembrane helix</keyword>
<dbReference type="Pfam" id="PF08449">
    <property type="entry name" value="UAA"/>
    <property type="match status" value="1"/>
</dbReference>
<reference evidence="8 9" key="1">
    <citation type="journal article" date="2018" name="New Phytol.">
        <title>Phylogenomics of Endogonaceae and evolution of mycorrhizas within Mucoromycota.</title>
        <authorList>
            <person name="Chang Y."/>
            <person name="Desiro A."/>
            <person name="Na H."/>
            <person name="Sandor L."/>
            <person name="Lipzen A."/>
            <person name="Clum A."/>
            <person name="Barry K."/>
            <person name="Grigoriev I.V."/>
            <person name="Martin F.M."/>
            <person name="Stajich J.E."/>
            <person name="Smith M.E."/>
            <person name="Bonito G."/>
            <person name="Spatafora J.W."/>
        </authorList>
    </citation>
    <scope>NUCLEOTIDE SEQUENCE [LARGE SCALE GENOMIC DNA]</scope>
    <source>
        <strain evidence="8 9">AD002</strain>
    </source>
</reference>
<keyword evidence="4 7" id="KW-0812">Transmembrane</keyword>
<dbReference type="GO" id="GO:0055085">
    <property type="term" value="P:transmembrane transport"/>
    <property type="evidence" value="ECO:0007669"/>
    <property type="project" value="InterPro"/>
</dbReference>
<keyword evidence="9" id="KW-1185">Reference proteome</keyword>
<dbReference type="SUPFAM" id="SSF103481">
    <property type="entry name" value="Multidrug resistance efflux transporter EmrE"/>
    <property type="match status" value="1"/>
</dbReference>
<dbReference type="InterPro" id="IPR037185">
    <property type="entry name" value="EmrE-like"/>
</dbReference>
<dbReference type="InterPro" id="IPR013657">
    <property type="entry name" value="SCL35B1-4/HUT1"/>
</dbReference>
<evidence type="ECO:0000256" key="5">
    <source>
        <dbReference type="ARBA" id="ARBA00022989"/>
    </source>
</evidence>
<sequence length="395" mass="44087">MPAQSHRKSAMDWKVKTFLITGMLVSGVCNTILNKFQDMQCVNNCSDPDPAKREYFEQPVFQTLNMFIGETFCMVVIYASIFWDRISQRNGAVVPAIVPAVEAQHSGLELKGWKVFLFWLPTLCDLTATTLMNVGLIYTSASVYQMLRGAVVIFTGTFSWLFLHRQLRVYKWASLFLVVFGVSIVGLSSVLFPQKKPSNLLRGSDNHPEEPFDWESAIGVAMVLGAQIFTATQFVIEEKVMAKYSVPPLRAVGLEGTFGLTSVLAAMPVLYLLFGKSHPGGYFDLYETWRQVTTYPQVWGTGIAIAFSIAFFNFFGLSVTASVNATARSTIDTCRTLFIWMISLGLGWERFSWVQVIGFTVLVTGTLIFNDAIPYFSDPEEAEPGEHAPLLSDLE</sequence>
<feature type="transmembrane region" description="Helical" evidence="7">
    <location>
        <begin position="144"/>
        <end position="163"/>
    </location>
</feature>
<organism evidence="8 9">
    <name type="scientific">Jimgerdemannia flammicorona</name>
    <dbReference type="NCBI Taxonomy" id="994334"/>
    <lineage>
        <taxon>Eukaryota</taxon>
        <taxon>Fungi</taxon>
        <taxon>Fungi incertae sedis</taxon>
        <taxon>Mucoromycota</taxon>
        <taxon>Mucoromycotina</taxon>
        <taxon>Endogonomycetes</taxon>
        <taxon>Endogonales</taxon>
        <taxon>Endogonaceae</taxon>
        <taxon>Jimgerdemannia</taxon>
    </lineage>
</organism>
<protein>
    <recommendedName>
        <fullName evidence="10">Integral membrane protein</fullName>
    </recommendedName>
</protein>
<keyword evidence="2" id="KW-0813">Transport</keyword>
<feature type="transmembrane region" description="Helical" evidence="7">
    <location>
        <begin position="116"/>
        <end position="138"/>
    </location>
</feature>
<dbReference type="GO" id="GO:0016020">
    <property type="term" value="C:membrane"/>
    <property type="evidence" value="ECO:0007669"/>
    <property type="project" value="UniProtKB-SubCell"/>
</dbReference>
<dbReference type="EMBL" id="RBNJ01004075">
    <property type="protein sequence ID" value="RUS30279.1"/>
    <property type="molecule type" value="Genomic_DNA"/>
</dbReference>